<evidence type="ECO:0000313" key="1">
    <source>
        <dbReference type="EMBL" id="KAH7930739.1"/>
    </source>
</evidence>
<organism evidence="1 2">
    <name type="scientific">Leucogyrophana mollusca</name>
    <dbReference type="NCBI Taxonomy" id="85980"/>
    <lineage>
        <taxon>Eukaryota</taxon>
        <taxon>Fungi</taxon>
        <taxon>Dikarya</taxon>
        <taxon>Basidiomycota</taxon>
        <taxon>Agaricomycotina</taxon>
        <taxon>Agaricomycetes</taxon>
        <taxon>Agaricomycetidae</taxon>
        <taxon>Boletales</taxon>
        <taxon>Boletales incertae sedis</taxon>
        <taxon>Leucogyrophana</taxon>
    </lineage>
</organism>
<dbReference type="EMBL" id="MU266330">
    <property type="protein sequence ID" value="KAH7930739.1"/>
    <property type="molecule type" value="Genomic_DNA"/>
</dbReference>
<comment type="caution">
    <text evidence="1">The sequence shown here is derived from an EMBL/GenBank/DDBJ whole genome shotgun (WGS) entry which is preliminary data.</text>
</comment>
<proteinExistence type="predicted"/>
<reference evidence="1" key="1">
    <citation type="journal article" date="2021" name="New Phytol.">
        <title>Evolutionary innovations through gain and loss of genes in the ectomycorrhizal Boletales.</title>
        <authorList>
            <person name="Wu G."/>
            <person name="Miyauchi S."/>
            <person name="Morin E."/>
            <person name="Kuo A."/>
            <person name="Drula E."/>
            <person name="Varga T."/>
            <person name="Kohler A."/>
            <person name="Feng B."/>
            <person name="Cao Y."/>
            <person name="Lipzen A."/>
            <person name="Daum C."/>
            <person name="Hundley H."/>
            <person name="Pangilinan J."/>
            <person name="Johnson J."/>
            <person name="Barry K."/>
            <person name="LaButti K."/>
            <person name="Ng V."/>
            <person name="Ahrendt S."/>
            <person name="Min B."/>
            <person name="Choi I.G."/>
            <person name="Park H."/>
            <person name="Plett J.M."/>
            <person name="Magnuson J."/>
            <person name="Spatafora J.W."/>
            <person name="Nagy L.G."/>
            <person name="Henrissat B."/>
            <person name="Grigoriev I.V."/>
            <person name="Yang Z.L."/>
            <person name="Xu J."/>
            <person name="Martin F.M."/>
        </authorList>
    </citation>
    <scope>NUCLEOTIDE SEQUENCE</scope>
    <source>
        <strain evidence="1">KUC20120723A-06</strain>
    </source>
</reference>
<keyword evidence="2" id="KW-1185">Reference proteome</keyword>
<protein>
    <submittedName>
        <fullName evidence="1">Uncharacterized protein</fullName>
    </submittedName>
</protein>
<gene>
    <name evidence="1" type="ORF">BV22DRAFT_50823</name>
</gene>
<name>A0ACB8BZ87_9AGAM</name>
<evidence type="ECO:0000313" key="2">
    <source>
        <dbReference type="Proteomes" id="UP000790709"/>
    </source>
</evidence>
<dbReference type="Proteomes" id="UP000790709">
    <property type="component" value="Unassembled WGS sequence"/>
</dbReference>
<accession>A0ACB8BZ87</accession>
<sequence length="113" mass="13015">MCRSHMTTLQDCCKESREWMQRHARSTATHLNDPHSGRRPPVTLVLTRPGPKFGQGHQGPSQFRLSKWHPRQISIIFVASANIPSETLGEMEARVPTLFSHWYLIDSKEFTFV</sequence>